<name>A0AAV0ABP1_PHORO</name>
<protein>
    <submittedName>
        <fullName evidence="1">LOC500567 protein</fullName>
    </submittedName>
</protein>
<organism evidence="1 2">
    <name type="scientific">Phodopus roborovskii</name>
    <name type="common">Roborovski's desert hamster</name>
    <name type="synonym">Cricetulus roborovskii</name>
    <dbReference type="NCBI Taxonomy" id="109678"/>
    <lineage>
        <taxon>Eukaryota</taxon>
        <taxon>Metazoa</taxon>
        <taxon>Chordata</taxon>
        <taxon>Craniata</taxon>
        <taxon>Vertebrata</taxon>
        <taxon>Euteleostomi</taxon>
        <taxon>Mammalia</taxon>
        <taxon>Eutheria</taxon>
        <taxon>Euarchontoglires</taxon>
        <taxon>Glires</taxon>
        <taxon>Rodentia</taxon>
        <taxon>Myomorpha</taxon>
        <taxon>Muroidea</taxon>
        <taxon>Cricetidae</taxon>
        <taxon>Cricetinae</taxon>
        <taxon>Phodopus</taxon>
    </lineage>
</organism>
<proteinExistence type="predicted"/>
<evidence type="ECO:0000313" key="2">
    <source>
        <dbReference type="Proteomes" id="UP001152836"/>
    </source>
</evidence>
<dbReference type="EMBL" id="CALSGD010001629">
    <property type="protein sequence ID" value="CAH7438265.1"/>
    <property type="molecule type" value="Genomic_DNA"/>
</dbReference>
<dbReference type="Proteomes" id="UP001152836">
    <property type="component" value="Unassembled WGS sequence"/>
</dbReference>
<accession>A0AAV0ABP1</accession>
<dbReference type="AlphaFoldDB" id="A0AAV0ABP1"/>
<evidence type="ECO:0000313" key="1">
    <source>
        <dbReference type="EMBL" id="CAH7438265.1"/>
    </source>
</evidence>
<reference evidence="1" key="1">
    <citation type="submission" date="2022-06" db="EMBL/GenBank/DDBJ databases">
        <authorList>
            <person name="Andreotti S."/>
            <person name="Wyler E."/>
        </authorList>
    </citation>
    <scope>NUCLEOTIDE SEQUENCE</scope>
</reference>
<sequence length="72" mass="7766">MGRSTGLGGSQKQMPVSSWQLCSVSAVPLLSTSGKRIALPFPVTSHPNHTYPRLALPEPDLCLTHLCVPRIE</sequence>
<keyword evidence="2" id="KW-1185">Reference proteome</keyword>
<gene>
    <name evidence="1" type="primary">LOC500567</name>
    <name evidence="1" type="ORF">PHOROB_LOCUS17089</name>
</gene>
<comment type="caution">
    <text evidence="1">The sequence shown here is derived from an EMBL/GenBank/DDBJ whole genome shotgun (WGS) entry which is preliminary data.</text>
</comment>